<dbReference type="PANTHER" id="PTHR11880:SF2">
    <property type="entry name" value="SMALL RIBOSOMAL SUBUNIT PROTEIN US19"/>
    <property type="match status" value="1"/>
</dbReference>
<dbReference type="InterPro" id="IPR020934">
    <property type="entry name" value="Ribosomal_uS19_CS"/>
</dbReference>
<evidence type="ECO:0000256" key="6">
    <source>
        <dbReference type="HAMAP-Rule" id="MF_00531"/>
    </source>
</evidence>
<dbReference type="PANTHER" id="PTHR11880">
    <property type="entry name" value="RIBOSOMAL PROTEIN S19P FAMILY MEMBER"/>
    <property type="match status" value="1"/>
</dbReference>
<organism evidence="8 9">
    <name type="scientific">Odinarchaeota yellowstonii (strain LCB_4)</name>
    <dbReference type="NCBI Taxonomy" id="1841599"/>
    <lineage>
        <taxon>Archaea</taxon>
        <taxon>Promethearchaeati</taxon>
        <taxon>Candidatus Odinarchaeota</taxon>
        <taxon>Candidatus Odinarchaeia</taxon>
        <taxon>Candidatus Odinarchaeales</taxon>
        <taxon>Candidatus Odinarchaeaceae</taxon>
        <taxon>Candidatus Odinarchaeum</taxon>
    </lineage>
</organism>
<dbReference type="GO" id="GO:0006412">
    <property type="term" value="P:translation"/>
    <property type="evidence" value="ECO:0007669"/>
    <property type="project" value="UniProtKB-UniRule"/>
</dbReference>
<keyword evidence="3 6" id="KW-0689">Ribosomal protein</keyword>
<dbReference type="HAMAP" id="MF_00531">
    <property type="entry name" value="Ribosomal_uS19"/>
    <property type="match status" value="1"/>
</dbReference>
<dbReference type="GO" id="GO:0003735">
    <property type="term" value="F:structural constituent of ribosome"/>
    <property type="evidence" value="ECO:0007669"/>
    <property type="project" value="UniProtKB-UniRule"/>
</dbReference>
<dbReference type="Gene3D" id="3.30.860.10">
    <property type="entry name" value="30s Ribosomal Protein S19, Chain A"/>
    <property type="match status" value="1"/>
</dbReference>
<dbReference type="SUPFAM" id="SSF54570">
    <property type="entry name" value="Ribosomal protein S19"/>
    <property type="match status" value="1"/>
</dbReference>
<dbReference type="NCBIfam" id="NF003121">
    <property type="entry name" value="PRK04038.1"/>
    <property type="match status" value="1"/>
</dbReference>
<dbReference type="PRINTS" id="PR00975">
    <property type="entry name" value="RIBOSOMALS19"/>
</dbReference>
<keyword evidence="6" id="KW-0694">RNA-binding</keyword>
<accession>A0AAF0D175</accession>
<evidence type="ECO:0000256" key="5">
    <source>
        <dbReference type="ARBA" id="ARBA00035163"/>
    </source>
</evidence>
<protein>
    <recommendedName>
        <fullName evidence="5 6">Small ribosomal subunit protein uS19</fullName>
    </recommendedName>
</protein>
<reference evidence="8" key="2">
    <citation type="journal article" date="2022" name="Nat. Microbiol.">
        <title>A closed Candidatus Odinarchaeum chromosome exposes Asgard archaeal viruses.</title>
        <authorList>
            <person name="Tamarit D."/>
            <person name="Caceres E.F."/>
            <person name="Krupovic M."/>
            <person name="Nijland R."/>
            <person name="Eme L."/>
            <person name="Robinson N.P."/>
            <person name="Ettema T.J.G."/>
        </authorList>
    </citation>
    <scope>NUCLEOTIDE SEQUENCE</scope>
    <source>
        <strain evidence="8">LCB_4</strain>
    </source>
</reference>
<dbReference type="AlphaFoldDB" id="A0AAF0D175"/>
<dbReference type="NCBIfam" id="TIGR01025">
    <property type="entry name" value="uS19_arch"/>
    <property type="match status" value="1"/>
</dbReference>
<dbReference type="EMBL" id="CP091871">
    <property type="protein sequence ID" value="WEU39840.1"/>
    <property type="molecule type" value="Genomic_DNA"/>
</dbReference>
<evidence type="ECO:0000256" key="1">
    <source>
        <dbReference type="ARBA" id="ARBA00003239"/>
    </source>
</evidence>
<evidence type="ECO:0000256" key="2">
    <source>
        <dbReference type="ARBA" id="ARBA00007345"/>
    </source>
</evidence>
<evidence type="ECO:0000256" key="4">
    <source>
        <dbReference type="ARBA" id="ARBA00023274"/>
    </source>
</evidence>
<evidence type="ECO:0000256" key="7">
    <source>
        <dbReference type="RuleBase" id="RU003485"/>
    </source>
</evidence>
<proteinExistence type="inferred from homology"/>
<evidence type="ECO:0000313" key="8">
    <source>
        <dbReference type="EMBL" id="WEU39840.1"/>
    </source>
</evidence>
<dbReference type="Pfam" id="PF00203">
    <property type="entry name" value="Ribosomal_S19"/>
    <property type="match status" value="1"/>
</dbReference>
<keyword evidence="4 6" id="KW-0687">Ribonucleoprotein</keyword>
<reference evidence="8" key="1">
    <citation type="journal article" date="2017" name="Nature">
        <title>Asgard archaea illuminate the origin of eukaryotic cellular complexity.</title>
        <authorList>
            <person name="Zaremba-Niedzwiedzka K."/>
            <person name="Caceres E.F."/>
            <person name="Saw J.H."/>
            <person name="Backstrom D."/>
            <person name="Juzokaite L."/>
            <person name="Vancaester E."/>
            <person name="Seitz K.W."/>
            <person name="Anantharaman K."/>
            <person name="Starnawski P."/>
            <person name="Kjeldsen K.U."/>
            <person name="Scott M.B."/>
            <person name="Nunoura T."/>
            <person name="Banfield J.F."/>
            <person name="Schramm A."/>
            <person name="Baker B.J."/>
            <person name="Spang A."/>
            <person name="Ettema T.J.G."/>
        </authorList>
    </citation>
    <scope>NUCLEOTIDE SEQUENCE</scope>
    <source>
        <strain evidence="8">LCB_4</strain>
    </source>
</reference>
<dbReference type="GO" id="GO:0000028">
    <property type="term" value="P:ribosomal small subunit assembly"/>
    <property type="evidence" value="ECO:0007669"/>
    <property type="project" value="TreeGrafter"/>
</dbReference>
<dbReference type="PIRSF" id="PIRSF002144">
    <property type="entry name" value="Ribosomal_S19"/>
    <property type="match status" value="1"/>
</dbReference>
<dbReference type="PROSITE" id="PS00323">
    <property type="entry name" value="RIBOSOMAL_S19"/>
    <property type="match status" value="1"/>
</dbReference>
<keyword evidence="6" id="KW-0699">rRNA-binding</keyword>
<dbReference type="GO" id="GO:0019843">
    <property type="term" value="F:rRNA binding"/>
    <property type="evidence" value="ECO:0007669"/>
    <property type="project" value="UniProtKB-UniRule"/>
</dbReference>
<dbReference type="InterPro" id="IPR002222">
    <property type="entry name" value="Ribosomal_uS19"/>
</dbReference>
<dbReference type="InterPro" id="IPR023575">
    <property type="entry name" value="Ribosomal_uS19_SF"/>
</dbReference>
<dbReference type="GO" id="GO:0022627">
    <property type="term" value="C:cytosolic small ribosomal subunit"/>
    <property type="evidence" value="ECO:0007669"/>
    <property type="project" value="UniProtKB-UniRule"/>
</dbReference>
<evidence type="ECO:0000256" key="3">
    <source>
        <dbReference type="ARBA" id="ARBA00022980"/>
    </source>
</evidence>
<dbReference type="FunFam" id="3.30.860.10:FF:000002">
    <property type="entry name" value="40S ribosomal protein S15"/>
    <property type="match status" value="1"/>
</dbReference>
<name>A0AAF0D175_ODILC</name>
<comment type="similarity">
    <text evidence="2 6 7">Belongs to the universal ribosomal protein uS19 family.</text>
</comment>
<dbReference type="Proteomes" id="UP000186851">
    <property type="component" value="Chromosome"/>
</dbReference>
<comment type="function">
    <text evidence="1 6">Protein S19 forms a complex with S13 that binds strongly to the 16S ribosomal RNA.</text>
</comment>
<sequence length="131" mass="15088">MPREFTYRGFTIEELQKMSMDQFINLIPSRYRRSLKRVSQQQKKFLEKIRKIKSSGKSGVKIRTHFREAVILPEMVGLTIYVHNGKEFLPVEITPEHIGHYLGEFAPTCKKVVHGNPGIGATKSSLYVPLK</sequence>
<dbReference type="InterPro" id="IPR005713">
    <property type="entry name" value="Ribosomal_uS19_euk/arc"/>
</dbReference>
<evidence type="ECO:0000313" key="9">
    <source>
        <dbReference type="Proteomes" id="UP000186851"/>
    </source>
</evidence>
<dbReference type="KEGG" id="oyw:OdinLCB4_005045"/>
<gene>
    <name evidence="6" type="primary">rps19p</name>
    <name evidence="8" type="ORF">OdinLCB4_005045</name>
</gene>